<evidence type="ECO:0000313" key="4">
    <source>
        <dbReference type="EMBL" id="UZJ25935.1"/>
    </source>
</evidence>
<gene>
    <name evidence="4" type="ORF">RHODO2019_05745</name>
</gene>
<dbReference type="InterPro" id="IPR022300">
    <property type="entry name" value="PPK2-rel_1"/>
</dbReference>
<dbReference type="Pfam" id="PF03976">
    <property type="entry name" value="PPK2"/>
    <property type="match status" value="1"/>
</dbReference>
<dbReference type="PANTHER" id="PTHR34383:SF3">
    <property type="entry name" value="POLYPHOSPHATE:AMP PHOSPHOTRANSFERASE"/>
    <property type="match status" value="1"/>
</dbReference>
<dbReference type="InterPro" id="IPR016898">
    <property type="entry name" value="Polyphosphate_phosphotransfera"/>
</dbReference>
<accession>A0ABY6P2Q9</accession>
<organism evidence="4 5">
    <name type="scientific">Rhodococcus antarcticus</name>
    <dbReference type="NCBI Taxonomy" id="2987751"/>
    <lineage>
        <taxon>Bacteria</taxon>
        <taxon>Bacillati</taxon>
        <taxon>Actinomycetota</taxon>
        <taxon>Actinomycetes</taxon>
        <taxon>Mycobacteriales</taxon>
        <taxon>Nocardiaceae</taxon>
        <taxon>Rhodococcus</taxon>
    </lineage>
</organism>
<feature type="domain" description="Polyphosphate kinase-2-related" evidence="3">
    <location>
        <begin position="33"/>
        <end position="258"/>
    </location>
</feature>
<proteinExistence type="predicted"/>
<dbReference type="Gene3D" id="3.40.50.300">
    <property type="entry name" value="P-loop containing nucleotide triphosphate hydrolases"/>
    <property type="match status" value="1"/>
</dbReference>
<evidence type="ECO:0000259" key="3">
    <source>
        <dbReference type="Pfam" id="PF03976"/>
    </source>
</evidence>
<dbReference type="PANTHER" id="PTHR34383">
    <property type="entry name" value="POLYPHOSPHATE:AMP PHOSPHOTRANSFERASE-RELATED"/>
    <property type="match status" value="1"/>
</dbReference>
<protein>
    <submittedName>
        <fullName evidence="4">Polyphosphate kinase 2 family protein</fullName>
    </submittedName>
</protein>
<dbReference type="RefSeq" id="WP_265384039.1">
    <property type="nucleotide sequence ID" value="NZ_CP110615.1"/>
</dbReference>
<reference evidence="4" key="1">
    <citation type="submission" date="2022-10" db="EMBL/GenBank/DDBJ databases">
        <title>Rhodococcus sp.75.</title>
        <authorList>
            <person name="Sun M."/>
        </authorList>
    </citation>
    <scope>NUCLEOTIDE SEQUENCE</scope>
    <source>
        <strain evidence="4">75</strain>
    </source>
</reference>
<dbReference type="SUPFAM" id="SSF52540">
    <property type="entry name" value="P-loop containing nucleoside triphosphate hydrolases"/>
    <property type="match status" value="1"/>
</dbReference>
<dbReference type="EMBL" id="CP110615">
    <property type="protein sequence ID" value="UZJ25935.1"/>
    <property type="molecule type" value="Genomic_DNA"/>
</dbReference>
<dbReference type="Proteomes" id="UP001164965">
    <property type="component" value="Chromosome"/>
</dbReference>
<keyword evidence="5" id="KW-1185">Reference proteome</keyword>
<sequence length="281" mass="31238">MSDVRAHFRLPVGVPVDLATHGCRATPVGPRHKKAGRRALAELGPHLVDRQQALWAEGRAGGSRRVLLVLQGMDTAGKGGVVRAVGGLLEPQGVALSSFGRPTAEELEHDVLWRVRRALPAPGVVGFFDRSHYEDVLVARVEHLAEPAELERRIQAINAFETELVDSGVAVVKVFLHLSSRAQLDRLTARLDDPDKHWKYTPEDRLNRSRWDDYQRVYADVLQRCATAAAPWLLVPADRKWYSRWAVGAVLSETLDELDPHFPPPTYDVVAERAALLATRP</sequence>
<dbReference type="NCBIfam" id="TIGR03709">
    <property type="entry name" value="PPK2_rel_1"/>
    <property type="match status" value="1"/>
</dbReference>
<evidence type="ECO:0000313" key="5">
    <source>
        <dbReference type="Proteomes" id="UP001164965"/>
    </source>
</evidence>
<name>A0ABY6P2Q9_9NOCA</name>
<dbReference type="InterPro" id="IPR022488">
    <property type="entry name" value="PPK2-related"/>
</dbReference>
<dbReference type="GO" id="GO:0016301">
    <property type="term" value="F:kinase activity"/>
    <property type="evidence" value="ECO:0007669"/>
    <property type="project" value="UniProtKB-KW"/>
</dbReference>
<evidence type="ECO:0000256" key="1">
    <source>
        <dbReference type="ARBA" id="ARBA00022679"/>
    </source>
</evidence>
<dbReference type="InterPro" id="IPR027417">
    <property type="entry name" value="P-loop_NTPase"/>
</dbReference>
<keyword evidence="1" id="KW-0808">Transferase</keyword>
<keyword evidence="2 4" id="KW-0418">Kinase</keyword>
<dbReference type="PIRSF" id="PIRSF028756">
    <property type="entry name" value="PPK2_prd"/>
    <property type="match status" value="1"/>
</dbReference>
<evidence type="ECO:0000256" key="2">
    <source>
        <dbReference type="ARBA" id="ARBA00022777"/>
    </source>
</evidence>